<reference evidence="2" key="1">
    <citation type="submission" date="2022-10" db="EMBL/GenBank/DDBJ databases">
        <title>Fusarium specimens isolated from Avocado Roots.</title>
        <authorList>
            <person name="Stajich J."/>
            <person name="Roper C."/>
            <person name="Heimlech-Rivalta G."/>
        </authorList>
    </citation>
    <scope>NUCLEOTIDE SEQUENCE</scope>
    <source>
        <strain evidence="2">CF00143</strain>
    </source>
</reference>
<protein>
    <submittedName>
        <fullName evidence="2">Uncharacterized protein</fullName>
    </submittedName>
</protein>
<evidence type="ECO:0000256" key="1">
    <source>
        <dbReference type="SAM" id="MobiDB-lite"/>
    </source>
</evidence>
<dbReference type="Proteomes" id="UP001152130">
    <property type="component" value="Unassembled WGS sequence"/>
</dbReference>
<keyword evidence="3" id="KW-1185">Reference proteome</keyword>
<proteinExistence type="predicted"/>
<evidence type="ECO:0000313" key="2">
    <source>
        <dbReference type="EMBL" id="KAJ4013991.1"/>
    </source>
</evidence>
<gene>
    <name evidence="2" type="ORF">NW766_006239</name>
</gene>
<name>A0A9W8U8W4_9HYPO</name>
<evidence type="ECO:0000313" key="3">
    <source>
        <dbReference type="Proteomes" id="UP001152130"/>
    </source>
</evidence>
<organism evidence="2 3">
    <name type="scientific">Fusarium irregulare</name>
    <dbReference type="NCBI Taxonomy" id="2494466"/>
    <lineage>
        <taxon>Eukaryota</taxon>
        <taxon>Fungi</taxon>
        <taxon>Dikarya</taxon>
        <taxon>Ascomycota</taxon>
        <taxon>Pezizomycotina</taxon>
        <taxon>Sordariomycetes</taxon>
        <taxon>Hypocreomycetidae</taxon>
        <taxon>Hypocreales</taxon>
        <taxon>Nectriaceae</taxon>
        <taxon>Fusarium</taxon>
        <taxon>Fusarium incarnatum-equiseti species complex</taxon>
    </lineage>
</organism>
<feature type="region of interest" description="Disordered" evidence="1">
    <location>
        <begin position="43"/>
        <end position="129"/>
    </location>
</feature>
<dbReference type="EMBL" id="JAPDHF010000008">
    <property type="protein sequence ID" value="KAJ4013991.1"/>
    <property type="molecule type" value="Genomic_DNA"/>
</dbReference>
<dbReference type="AlphaFoldDB" id="A0A9W8U8W4"/>
<accession>A0A9W8U8W4</accession>
<sequence>MFHWNVEVDEDEFLQFKRPLPLPMCKPISSRLGRVEADLSIVKREREEEEEVSPSVEIRKAPAPAPTPAPAAANPEQRVAAAQATVDKKQKLLQAMAEMPESEPEKSSSLSPSYNLWDTKLAPTTTTVS</sequence>
<comment type="caution">
    <text evidence="2">The sequence shown here is derived from an EMBL/GenBank/DDBJ whole genome shotgun (WGS) entry which is preliminary data.</text>
</comment>